<protein>
    <submittedName>
        <fullName evidence="2">Alkylhydroperoxidase family enzyme</fullName>
    </submittedName>
</protein>
<keyword evidence="3" id="KW-1185">Reference proteome</keyword>
<dbReference type="KEGG" id="dej:AWY79_10145"/>
<evidence type="ECO:0000313" key="1">
    <source>
        <dbReference type="EMBL" id="AMK11451.1"/>
    </source>
</evidence>
<dbReference type="InterPro" id="IPR029032">
    <property type="entry name" value="AhpD-like"/>
</dbReference>
<dbReference type="SUPFAM" id="SSF69118">
    <property type="entry name" value="AhpD-like"/>
    <property type="match status" value="1"/>
</dbReference>
<evidence type="ECO:0000313" key="3">
    <source>
        <dbReference type="Proteomes" id="UP000055611"/>
    </source>
</evidence>
<reference evidence="1 3" key="1">
    <citation type="journal article" date="2016" name="Front. Microbiol.">
        <title>Genome Sequence of the Piezophilic, Mesophilic Sulfate-Reducing Bacterium Desulfovibrio indicus J2T.</title>
        <authorList>
            <person name="Cao J."/>
            <person name="Maignien L."/>
            <person name="Shao Z."/>
            <person name="Alain K."/>
            <person name="Jebbar M."/>
        </authorList>
    </citation>
    <scope>NUCLEOTIDE SEQUENCE [LARGE SCALE GENOMIC DNA]</scope>
    <source>
        <strain evidence="1 3">J2</strain>
    </source>
</reference>
<dbReference type="EMBL" id="CP014206">
    <property type="protein sequence ID" value="AMK11451.1"/>
    <property type="molecule type" value="Genomic_DNA"/>
</dbReference>
<dbReference type="EMBL" id="SOBK01000003">
    <property type="protein sequence ID" value="TDT89845.1"/>
    <property type="molecule type" value="Genomic_DNA"/>
</dbReference>
<reference evidence="2 4" key="2">
    <citation type="submission" date="2019-03" db="EMBL/GenBank/DDBJ databases">
        <title>Genomic Encyclopedia of Type Strains, Phase IV (KMG-IV): sequencing the most valuable type-strain genomes for metagenomic binning, comparative biology and taxonomic classification.</title>
        <authorList>
            <person name="Goeker M."/>
        </authorList>
    </citation>
    <scope>NUCLEOTIDE SEQUENCE [LARGE SCALE GENOMIC DNA]</scope>
    <source>
        <strain evidence="2 4">DSM 101483</strain>
    </source>
</reference>
<sequence>MFKIDYVVPEQAEGRVKDLYAAFPPQVGVPAPIQLYSASPRYLANQMAMAGTLMKDEALDAGLLAALRYVGASTACFGFCTTFNKSMLQSMGLTEAEVESLHTDPSKAFEPKDAALIAFAAKAVADPDAVTEADVEAARAAGWTDPHIFEATAYSAQMATVGIVFRAFAAR</sequence>
<proteinExistence type="predicted"/>
<dbReference type="Proteomes" id="UP000295506">
    <property type="component" value="Unassembled WGS sequence"/>
</dbReference>
<dbReference type="RefSeq" id="WP_066803174.1">
    <property type="nucleotide sequence ID" value="NZ_CP014206.1"/>
</dbReference>
<dbReference type="OrthoDB" id="5432305at2"/>
<name>A0A126QNF0_9BACT</name>
<gene>
    <name evidence="1" type="ORF">AWY79_10145</name>
    <name evidence="2" type="ORF">EDC59_103143</name>
</gene>
<organism evidence="2 4">
    <name type="scientific">Pseudodesulfovibrio indicus</name>
    <dbReference type="NCBI Taxonomy" id="1716143"/>
    <lineage>
        <taxon>Bacteria</taxon>
        <taxon>Pseudomonadati</taxon>
        <taxon>Thermodesulfobacteriota</taxon>
        <taxon>Desulfovibrionia</taxon>
        <taxon>Desulfovibrionales</taxon>
        <taxon>Desulfovibrionaceae</taxon>
    </lineage>
</organism>
<accession>A0A126QNF0</accession>
<dbReference type="Gene3D" id="1.20.1290.10">
    <property type="entry name" value="AhpD-like"/>
    <property type="match status" value="1"/>
</dbReference>
<evidence type="ECO:0000313" key="2">
    <source>
        <dbReference type="EMBL" id="TDT89845.1"/>
    </source>
</evidence>
<dbReference type="AlphaFoldDB" id="A0A126QNF0"/>
<evidence type="ECO:0000313" key="4">
    <source>
        <dbReference type="Proteomes" id="UP000295506"/>
    </source>
</evidence>
<dbReference type="Proteomes" id="UP000055611">
    <property type="component" value="Chromosome"/>
</dbReference>